<evidence type="ECO:0000256" key="3">
    <source>
        <dbReference type="ARBA" id="ARBA00022786"/>
    </source>
</evidence>
<evidence type="ECO:0000313" key="9">
    <source>
        <dbReference type="EMBL" id="KAK9767455.1"/>
    </source>
</evidence>
<dbReference type="PANTHER" id="PTHR21367:SF1">
    <property type="entry name" value="ARGINYL-TRNA--PROTEIN TRANSFERASE 1"/>
    <property type="match status" value="1"/>
</dbReference>
<dbReference type="PIRSF" id="PIRSF037207">
    <property type="entry name" value="ATE1_euk"/>
    <property type="match status" value="1"/>
</dbReference>
<comment type="catalytic activity">
    <reaction evidence="5">
        <text>an N-terminal L-alpha-aminoacyl-[protein] + L-arginyl-tRNA(Arg) = an N-terminal L-arginyl-L-aminoacyl-[protein] + tRNA(Arg) + H(+)</text>
        <dbReference type="Rhea" id="RHEA:10208"/>
        <dbReference type="Rhea" id="RHEA-COMP:9658"/>
        <dbReference type="Rhea" id="RHEA-COMP:9673"/>
        <dbReference type="Rhea" id="RHEA-COMP:10636"/>
        <dbReference type="Rhea" id="RHEA-COMP:10638"/>
        <dbReference type="ChEBI" id="CHEBI:15378"/>
        <dbReference type="ChEBI" id="CHEBI:78442"/>
        <dbReference type="ChEBI" id="CHEBI:78513"/>
        <dbReference type="ChEBI" id="CHEBI:78597"/>
        <dbReference type="ChEBI" id="CHEBI:83562"/>
        <dbReference type="EC" id="2.3.2.8"/>
    </reaction>
</comment>
<dbReference type="InterPro" id="IPR016181">
    <property type="entry name" value="Acyl_CoA_acyltransferase"/>
</dbReference>
<evidence type="ECO:0000313" key="10">
    <source>
        <dbReference type="Proteomes" id="UP001479436"/>
    </source>
</evidence>
<evidence type="ECO:0000256" key="4">
    <source>
        <dbReference type="ARBA" id="ARBA00023315"/>
    </source>
</evidence>
<evidence type="ECO:0000256" key="6">
    <source>
        <dbReference type="SAM" id="MobiDB-lite"/>
    </source>
</evidence>
<dbReference type="Pfam" id="PF04377">
    <property type="entry name" value="ATE_C"/>
    <property type="match status" value="1"/>
</dbReference>
<proteinExistence type="inferred from homology"/>
<dbReference type="InterPro" id="IPR017137">
    <property type="entry name" value="Arg-tRNA-P_Trfase_1_euk"/>
</dbReference>
<protein>
    <recommendedName>
        <fullName evidence="5">Arginyl-tRNA--protein transferase 1</fullName>
        <shortName evidence="5">Arginyltransferase 1</shortName>
        <shortName evidence="5">R-transferase 1</shortName>
        <ecNumber evidence="5">2.3.2.8</ecNumber>
    </recommendedName>
    <alternativeName>
        <fullName evidence="5">Arginine-tRNA--protein transferase 1</fullName>
    </alternativeName>
</protein>
<comment type="similarity">
    <text evidence="1 5">Belongs to the R-transferase family.</text>
</comment>
<dbReference type="InterPro" id="IPR030700">
    <property type="entry name" value="N-end_Aminoacyl_Trfase"/>
</dbReference>
<gene>
    <name evidence="9" type="primary">ATE1</name>
    <name evidence="9" type="ORF">K7432_002763</name>
</gene>
<name>A0ABR2X128_9FUNG</name>
<evidence type="ECO:0000259" key="8">
    <source>
        <dbReference type="Pfam" id="PF04377"/>
    </source>
</evidence>
<comment type="function">
    <text evidence="5">Involved in the post-translational conjugation of arginine to the N-terminal aspartate or glutamate of a protein. This arginylation is required for degradation of the protein via the ubiquitin pathway.</text>
</comment>
<keyword evidence="2 5" id="KW-0808">Transferase</keyword>
<evidence type="ECO:0000259" key="7">
    <source>
        <dbReference type="Pfam" id="PF04376"/>
    </source>
</evidence>
<dbReference type="SUPFAM" id="SSF55729">
    <property type="entry name" value="Acyl-CoA N-acyltransferases (Nat)"/>
    <property type="match status" value="1"/>
</dbReference>
<sequence>MSHTSIFITAGEHTSDCGYCSQEDSSHSYGLFAHTLTCKDYQHMINRGWRRSGTYVYKPNLRETCCRQYTIRLIAKDFQYTKKNRKIINRLNRYVNGEYVPEKLKTQTNQPSEAKRNDGTTSEKSPKEDLIEAIHSIDHHSASTAHKFEVKLEPASYTEEKYQLYRKYQITVHHDEPEKISKSTFKRFLIESPMELEKTENSAFLGFGSFHQSYFLDGKLIAVGVIDILPTSVSSVYFFYDPEYGYLALGKYSALREIALTLELNQLIPSIQYYMMGYYIHTCSKMKYKGEYKPSELLDPITYEWAPFDKCTSLLNKNKYTLFVPNANGTYEDISSTEAMPGMLDPESIADRDLEKMIVCIGGKFVSASILVKVFPKAKEDIKQHAAAIGIELANRSVLYYQG</sequence>
<evidence type="ECO:0000256" key="5">
    <source>
        <dbReference type="PIRNR" id="PIRNR037207"/>
    </source>
</evidence>
<evidence type="ECO:0000256" key="2">
    <source>
        <dbReference type="ARBA" id="ARBA00022679"/>
    </source>
</evidence>
<dbReference type="Pfam" id="PF04376">
    <property type="entry name" value="ATE_N"/>
    <property type="match status" value="1"/>
</dbReference>
<feature type="region of interest" description="Disordered" evidence="6">
    <location>
        <begin position="102"/>
        <end position="127"/>
    </location>
</feature>
<accession>A0ABR2X128</accession>
<dbReference type="PANTHER" id="PTHR21367">
    <property type="entry name" value="ARGININE-TRNA-PROTEIN TRANSFERASE 1"/>
    <property type="match status" value="1"/>
</dbReference>
<keyword evidence="10" id="KW-1185">Reference proteome</keyword>
<organism evidence="9 10">
    <name type="scientific">Basidiobolus ranarum</name>
    <dbReference type="NCBI Taxonomy" id="34480"/>
    <lineage>
        <taxon>Eukaryota</taxon>
        <taxon>Fungi</taxon>
        <taxon>Fungi incertae sedis</taxon>
        <taxon>Zoopagomycota</taxon>
        <taxon>Entomophthoromycotina</taxon>
        <taxon>Basidiobolomycetes</taxon>
        <taxon>Basidiobolales</taxon>
        <taxon>Basidiobolaceae</taxon>
        <taxon>Basidiobolus</taxon>
    </lineage>
</organism>
<dbReference type="EC" id="2.3.2.8" evidence="5"/>
<dbReference type="InterPro" id="IPR007472">
    <property type="entry name" value="N-end_Aminoacyl_Trfase_C"/>
</dbReference>
<dbReference type="Proteomes" id="UP001479436">
    <property type="component" value="Unassembled WGS sequence"/>
</dbReference>
<dbReference type="InterPro" id="IPR007471">
    <property type="entry name" value="N-end_Aminoacyl_Trfase_N"/>
</dbReference>
<feature type="domain" description="N-end rule aminoacyl transferase C-terminal" evidence="8">
    <location>
        <begin position="160"/>
        <end position="299"/>
    </location>
</feature>
<dbReference type="GO" id="GO:0004057">
    <property type="term" value="F:arginyl-tRNA--protein transferase activity"/>
    <property type="evidence" value="ECO:0007669"/>
    <property type="project" value="UniProtKB-EC"/>
</dbReference>
<comment type="caution">
    <text evidence="9">The sequence shown here is derived from an EMBL/GenBank/DDBJ whole genome shotgun (WGS) entry which is preliminary data.</text>
</comment>
<reference evidence="9 10" key="1">
    <citation type="submission" date="2023-04" db="EMBL/GenBank/DDBJ databases">
        <title>Genome of Basidiobolus ranarum AG-B5.</title>
        <authorList>
            <person name="Stajich J.E."/>
            <person name="Carter-House D."/>
            <person name="Gryganskyi A."/>
        </authorList>
    </citation>
    <scope>NUCLEOTIDE SEQUENCE [LARGE SCALE GENOMIC DNA]</scope>
    <source>
        <strain evidence="9 10">AG-B5</strain>
    </source>
</reference>
<evidence type="ECO:0000256" key="1">
    <source>
        <dbReference type="ARBA" id="ARBA00009991"/>
    </source>
</evidence>
<dbReference type="EMBL" id="JASJQH010000077">
    <property type="protein sequence ID" value="KAK9767455.1"/>
    <property type="molecule type" value="Genomic_DNA"/>
</dbReference>
<feature type="domain" description="N-end aminoacyl transferase N-terminal" evidence="7">
    <location>
        <begin position="15"/>
        <end position="86"/>
    </location>
</feature>
<keyword evidence="3 5" id="KW-0833">Ubl conjugation pathway</keyword>
<keyword evidence="4 5" id="KW-0012">Acyltransferase</keyword>